<evidence type="ECO:0000256" key="3">
    <source>
        <dbReference type="SAM" id="Coils"/>
    </source>
</evidence>
<feature type="region of interest" description="Disordered" evidence="4">
    <location>
        <begin position="648"/>
        <end position="677"/>
    </location>
</feature>
<reference evidence="5 6" key="1">
    <citation type="submission" date="2016-06" db="EMBL/GenBank/DDBJ databases">
        <title>Evolution of pathogenesis and genome organization in the Tremellales.</title>
        <authorList>
            <person name="Cuomo C."/>
            <person name="Litvintseva A."/>
            <person name="Heitman J."/>
            <person name="Chen Y."/>
            <person name="Sun S."/>
            <person name="Springer D."/>
            <person name="Dromer F."/>
            <person name="Young S."/>
            <person name="Zeng Q."/>
            <person name="Chapman S."/>
            <person name="Gujja S."/>
            <person name="Saif S."/>
            <person name="Birren B."/>
        </authorList>
    </citation>
    <scope>NUCLEOTIDE SEQUENCE [LARGE SCALE GENOMIC DNA]</scope>
    <source>
        <strain evidence="5 6">ATCC 28783</strain>
    </source>
</reference>
<keyword evidence="1" id="KW-0677">Repeat</keyword>
<feature type="region of interest" description="Disordered" evidence="4">
    <location>
        <begin position="42"/>
        <end position="117"/>
    </location>
</feature>
<dbReference type="EMBL" id="SDIL01000100">
    <property type="protein sequence ID" value="RXK36337.1"/>
    <property type="molecule type" value="Genomic_DNA"/>
</dbReference>
<dbReference type="OrthoDB" id="668540at2759"/>
<comment type="caution">
    <text evidence="5">The sequence shown here is derived from an EMBL/GenBank/DDBJ whole genome shotgun (WGS) entry which is preliminary data.</text>
</comment>
<evidence type="ECO:0008006" key="7">
    <source>
        <dbReference type="Google" id="ProtNLM"/>
    </source>
</evidence>
<dbReference type="Gene3D" id="1.25.10.10">
    <property type="entry name" value="Leucine-rich Repeat Variant"/>
    <property type="match status" value="1"/>
</dbReference>
<keyword evidence="3" id="KW-0175">Coiled coil</keyword>
<dbReference type="VEuPathDB" id="FungiDB:TREMEDRAFT_60649"/>
<feature type="region of interest" description="Disordered" evidence="4">
    <location>
        <begin position="1"/>
        <end position="24"/>
    </location>
</feature>
<evidence type="ECO:0000256" key="4">
    <source>
        <dbReference type="SAM" id="MobiDB-lite"/>
    </source>
</evidence>
<dbReference type="SUPFAM" id="SSF48371">
    <property type="entry name" value="ARM repeat"/>
    <property type="match status" value="1"/>
</dbReference>
<sequence>MTPRSNHPYGVIGPPSRSPWDAVVARPTPTCSAMAQLFAGGDPEYEHIVQRLRSTPSRNTPRSSTASEQTPETKHSDQATENNLPTPQSLQSASPLPTTSESASSTEQPRLLPSAPAPIVFGDGGNNIWRMLPSTDVATGLGIGVVYAPRPQFTRIVNEMDPAHSDIVRSAMSEIPLDHLSCRDAMETLTMELWTCFSKRRAQLERRIDHLEELRGQLNKTYTELHQRHVELWQQMNHYQSYFGPMRSQSSMGSQHFGPPRTRDWSPEEVRDLMENGRLEMDPLPNLAIPGALLLLSNPPYGFSSTSQLVKNLVSALGACIDVDMTRQLAVDLILNHARELCLSPEGNRLCQTFLDRADPLDRERFIEKINQHLIELLQDKHRARKVIMHAAQQERLQTLMLARMQTLGAYETLLAGGVCVWRDYLVRCRMAGEQETFEHFAKELRGKWADLCCAREEGTIAVQQLVETLADDNNPGQIDNPAIKSLMGECLTEIIDSLQRCAADEYGHFTVERMLDVNATREPISRALVEAEPPIARTIHGASVVVRVFPNRNHLSTYIRKICTKSNGADLGIVTITKSPGAAKHNEILRRSVMMVGGAMHKCGNVYSQSYSTVPKVLRDACLESAATIRSTKEGVDLHAWATGSSRPMPRAYPPIAPRLQEEAANRPVGFQPRPQ</sequence>
<dbReference type="GO" id="GO:0003723">
    <property type="term" value="F:RNA binding"/>
    <property type="evidence" value="ECO:0007669"/>
    <property type="project" value="InterPro"/>
</dbReference>
<name>A0A4Q1BDM1_TREME</name>
<dbReference type="PROSITE" id="PS50302">
    <property type="entry name" value="PUM"/>
    <property type="match status" value="2"/>
</dbReference>
<accession>A0A4Q1BDM1</accession>
<feature type="repeat" description="Pumilio" evidence="2">
    <location>
        <begin position="332"/>
        <end position="368"/>
    </location>
</feature>
<organism evidence="5 6">
    <name type="scientific">Tremella mesenterica</name>
    <name type="common">Jelly fungus</name>
    <dbReference type="NCBI Taxonomy" id="5217"/>
    <lineage>
        <taxon>Eukaryota</taxon>
        <taxon>Fungi</taxon>
        <taxon>Dikarya</taxon>
        <taxon>Basidiomycota</taxon>
        <taxon>Agaricomycotina</taxon>
        <taxon>Tremellomycetes</taxon>
        <taxon>Tremellales</taxon>
        <taxon>Tremellaceae</taxon>
        <taxon>Tremella</taxon>
    </lineage>
</organism>
<evidence type="ECO:0000256" key="2">
    <source>
        <dbReference type="PROSITE-ProRule" id="PRU00317"/>
    </source>
</evidence>
<protein>
    <recommendedName>
        <fullName evidence="7">PUM-HD domain-containing protein</fullName>
    </recommendedName>
</protein>
<dbReference type="InterPro" id="IPR001313">
    <property type="entry name" value="Pumilio_RNA-bd_rpt"/>
</dbReference>
<dbReference type="STRING" id="5217.A0A4Q1BDM1"/>
<evidence type="ECO:0000256" key="1">
    <source>
        <dbReference type="ARBA" id="ARBA00022737"/>
    </source>
</evidence>
<feature type="coiled-coil region" evidence="3">
    <location>
        <begin position="201"/>
        <end position="228"/>
    </location>
</feature>
<evidence type="ECO:0000313" key="6">
    <source>
        <dbReference type="Proteomes" id="UP000289152"/>
    </source>
</evidence>
<dbReference type="InterPro" id="IPR016024">
    <property type="entry name" value="ARM-type_fold"/>
</dbReference>
<feature type="compositionally biased region" description="Low complexity" evidence="4">
    <location>
        <begin position="53"/>
        <end position="67"/>
    </location>
</feature>
<dbReference type="InParanoid" id="A0A4Q1BDM1"/>
<feature type="compositionally biased region" description="Polar residues" evidence="4">
    <location>
        <begin position="79"/>
        <end position="108"/>
    </location>
</feature>
<feature type="repeat" description="Pumilio" evidence="2">
    <location>
        <begin position="494"/>
        <end position="531"/>
    </location>
</feature>
<dbReference type="InterPro" id="IPR011989">
    <property type="entry name" value="ARM-like"/>
</dbReference>
<dbReference type="SMART" id="SM00025">
    <property type="entry name" value="Pumilio"/>
    <property type="match status" value="2"/>
</dbReference>
<keyword evidence="6" id="KW-1185">Reference proteome</keyword>
<dbReference type="AlphaFoldDB" id="A0A4Q1BDM1"/>
<dbReference type="Proteomes" id="UP000289152">
    <property type="component" value="Unassembled WGS sequence"/>
</dbReference>
<proteinExistence type="predicted"/>
<gene>
    <name evidence="5" type="ORF">M231_06374</name>
</gene>
<evidence type="ECO:0000313" key="5">
    <source>
        <dbReference type="EMBL" id="RXK36337.1"/>
    </source>
</evidence>